<accession>A0A2H0DV45</accession>
<dbReference type="InterPro" id="IPR027981">
    <property type="entry name" value="DUF4446"/>
</dbReference>
<keyword evidence="1" id="KW-0812">Transmembrane</keyword>
<protein>
    <recommendedName>
        <fullName evidence="4">DUF4446 domain-containing protein</fullName>
    </recommendedName>
</protein>
<feature type="transmembrane region" description="Helical" evidence="1">
    <location>
        <begin position="6"/>
        <end position="23"/>
    </location>
</feature>
<reference evidence="2 3" key="1">
    <citation type="submission" date="2017-09" db="EMBL/GenBank/DDBJ databases">
        <title>Depth-based differentiation of microbial function through sediment-hosted aquifers and enrichment of novel symbionts in the deep terrestrial subsurface.</title>
        <authorList>
            <person name="Probst A.J."/>
            <person name="Ladd B."/>
            <person name="Jarett J.K."/>
            <person name="Geller-Mcgrath D.E."/>
            <person name="Sieber C.M."/>
            <person name="Emerson J.B."/>
            <person name="Anantharaman K."/>
            <person name="Thomas B.C."/>
            <person name="Malmstrom R."/>
            <person name="Stieglmeier M."/>
            <person name="Klingl A."/>
            <person name="Woyke T."/>
            <person name="Ryan C.M."/>
            <person name="Banfield J.F."/>
        </authorList>
    </citation>
    <scope>NUCLEOTIDE SEQUENCE [LARGE SCALE GENOMIC DNA]</scope>
    <source>
        <strain evidence="2">CG22_combo_CG10-13_8_21_14_all_43_12</strain>
    </source>
</reference>
<dbReference type="Pfam" id="PF14584">
    <property type="entry name" value="DUF4446"/>
    <property type="match status" value="1"/>
</dbReference>
<keyword evidence="1" id="KW-1133">Transmembrane helix</keyword>
<organism evidence="2 3">
    <name type="scientific">Candidatus Collierbacteria bacterium CG22_combo_CG10-13_8_21_14_all_43_12</name>
    <dbReference type="NCBI Taxonomy" id="1974537"/>
    <lineage>
        <taxon>Bacteria</taxon>
        <taxon>Candidatus Collieribacteriota</taxon>
    </lineage>
</organism>
<gene>
    <name evidence="2" type="ORF">COW83_01025</name>
</gene>
<evidence type="ECO:0000313" key="2">
    <source>
        <dbReference type="EMBL" id="PIP86047.1"/>
    </source>
</evidence>
<sequence length="150" mass="17006">MVSASIFFAIAVFWLIVLTFLLVRTMLHYNRLTADVSKKDLISSLNHLISTLDQNSDDIKSLQERLTVEVSENKKHLQRVGFRRYNPFTDTGGDQSFSVVFLDDNGDGIMISSLHSRENTRLYAKKVEGGKVISQALSKEEQEVINEVVK</sequence>
<name>A0A2H0DV45_9BACT</name>
<comment type="caution">
    <text evidence="2">The sequence shown here is derived from an EMBL/GenBank/DDBJ whole genome shotgun (WGS) entry which is preliminary data.</text>
</comment>
<keyword evidence="1" id="KW-0472">Membrane</keyword>
<dbReference type="Proteomes" id="UP000231136">
    <property type="component" value="Unassembled WGS sequence"/>
</dbReference>
<proteinExistence type="predicted"/>
<evidence type="ECO:0000313" key="3">
    <source>
        <dbReference type="Proteomes" id="UP000231136"/>
    </source>
</evidence>
<dbReference type="AlphaFoldDB" id="A0A2H0DV45"/>
<evidence type="ECO:0008006" key="4">
    <source>
        <dbReference type="Google" id="ProtNLM"/>
    </source>
</evidence>
<evidence type="ECO:0000256" key="1">
    <source>
        <dbReference type="SAM" id="Phobius"/>
    </source>
</evidence>
<dbReference type="EMBL" id="PCTR01000038">
    <property type="protein sequence ID" value="PIP86047.1"/>
    <property type="molecule type" value="Genomic_DNA"/>
</dbReference>